<dbReference type="Pfam" id="PF04294">
    <property type="entry name" value="VanW"/>
    <property type="match status" value="1"/>
</dbReference>
<organism evidence="2 3">
    <name type="scientific">Candidatus Scatosoma pullistercoris</name>
    <dbReference type="NCBI Taxonomy" id="2840934"/>
    <lineage>
        <taxon>Bacteria</taxon>
        <taxon>Bacillati</taxon>
        <taxon>Bacillota</taxon>
        <taxon>Clostridia</taxon>
        <taxon>Candidatus Scatosoma</taxon>
    </lineage>
</organism>
<dbReference type="InterPro" id="IPR007391">
    <property type="entry name" value="Vancomycin_resist_VanW"/>
</dbReference>
<reference evidence="2" key="1">
    <citation type="submission" date="2020-10" db="EMBL/GenBank/DDBJ databases">
        <authorList>
            <person name="Gilroy R."/>
        </authorList>
    </citation>
    <scope>NUCLEOTIDE SEQUENCE</scope>
    <source>
        <strain evidence="2">11687</strain>
    </source>
</reference>
<dbReference type="InterPro" id="IPR052913">
    <property type="entry name" value="Glycopeptide_resist_protein"/>
</dbReference>
<accession>A0A9D1MFT6</accession>
<keyword evidence="1" id="KW-0732">Signal</keyword>
<dbReference type="PANTHER" id="PTHR35788">
    <property type="entry name" value="EXPORTED PROTEIN-RELATED"/>
    <property type="match status" value="1"/>
</dbReference>
<dbReference type="EMBL" id="DVMZ01000126">
    <property type="protein sequence ID" value="HIU59385.1"/>
    <property type="molecule type" value="Genomic_DNA"/>
</dbReference>
<feature type="chain" id="PRO_5039578883" evidence="1">
    <location>
        <begin position="26"/>
        <end position="488"/>
    </location>
</feature>
<gene>
    <name evidence="2" type="ORF">IAC57_04705</name>
</gene>
<protein>
    <submittedName>
        <fullName evidence="2">VanW family protein</fullName>
    </submittedName>
</protein>
<name>A0A9D1MFT6_9FIRM</name>
<proteinExistence type="predicted"/>
<evidence type="ECO:0000313" key="3">
    <source>
        <dbReference type="Proteomes" id="UP000824081"/>
    </source>
</evidence>
<evidence type="ECO:0000313" key="2">
    <source>
        <dbReference type="EMBL" id="HIU59385.1"/>
    </source>
</evidence>
<dbReference type="AlphaFoldDB" id="A0A9D1MFT6"/>
<sequence length="488" mass="52576">MKNNRLRIRLFAPLLAGALFFFAPAAGVRSADPAAQSSEKTAAVLSSEGERDEVPVVGKAGFMTAGKAIGPLPEQTAAGKTGAARNGRIPRGVTVDGVPVGGMTKKKAKEFLRKLREPLPTLTVHTPAGDYCFSRPQIGFSDNLDELLSAAVRGGKYQAEIRYFLNGPETQAEYICANNALSALDAEVVFSREGFSYEESREGIVCDKERLKKEIAESLAAGPVSDGEGGARFSDVTLHTRTQKPAKTLADAKRGTKKISSFSTFFNSGDKGRTGNISLAASRIDGRTILPGEEFSFNAAVGERTKANGFGEAKVIKDGEFIVGVGGGVCQVSTTLYNAAVLAGLKITARKPHSLAVHYVEPSRDAMVSSVTDFRFRNTHSYPVYLSLKVKGEQITATFYGVDEGYRYEIVSVTTGEIPPPDPIEKKGDYEGVIREGKPGIRSEAYLETYRYGKLLKREKLRTDSYAPVRGIVGVLREKAALPQNQGN</sequence>
<evidence type="ECO:0000256" key="1">
    <source>
        <dbReference type="SAM" id="SignalP"/>
    </source>
</evidence>
<dbReference type="PANTHER" id="PTHR35788:SF1">
    <property type="entry name" value="EXPORTED PROTEIN"/>
    <property type="match status" value="1"/>
</dbReference>
<reference evidence="2" key="2">
    <citation type="journal article" date="2021" name="PeerJ">
        <title>Extensive microbial diversity within the chicken gut microbiome revealed by metagenomics and culture.</title>
        <authorList>
            <person name="Gilroy R."/>
            <person name="Ravi A."/>
            <person name="Getino M."/>
            <person name="Pursley I."/>
            <person name="Horton D.L."/>
            <person name="Alikhan N.F."/>
            <person name="Baker D."/>
            <person name="Gharbi K."/>
            <person name="Hall N."/>
            <person name="Watson M."/>
            <person name="Adriaenssens E.M."/>
            <person name="Foster-Nyarko E."/>
            <person name="Jarju S."/>
            <person name="Secka A."/>
            <person name="Antonio M."/>
            <person name="Oren A."/>
            <person name="Chaudhuri R.R."/>
            <person name="La Ragione R."/>
            <person name="Hildebrand F."/>
            <person name="Pallen M.J."/>
        </authorList>
    </citation>
    <scope>NUCLEOTIDE SEQUENCE</scope>
    <source>
        <strain evidence="2">11687</strain>
    </source>
</reference>
<feature type="signal peptide" evidence="1">
    <location>
        <begin position="1"/>
        <end position="25"/>
    </location>
</feature>
<dbReference type="Proteomes" id="UP000824081">
    <property type="component" value="Unassembled WGS sequence"/>
</dbReference>
<comment type="caution">
    <text evidence="2">The sequence shown here is derived from an EMBL/GenBank/DDBJ whole genome shotgun (WGS) entry which is preliminary data.</text>
</comment>